<dbReference type="SUPFAM" id="SSF56731">
    <property type="entry name" value="DNA primase core"/>
    <property type="match status" value="1"/>
</dbReference>
<dbReference type="GeneID" id="55601516"/>
<dbReference type="SUPFAM" id="SSF57783">
    <property type="entry name" value="Zinc beta-ribbon"/>
    <property type="match status" value="1"/>
</dbReference>
<evidence type="ECO:0000313" key="8">
    <source>
        <dbReference type="EMBL" id="APC46364.1"/>
    </source>
</evidence>
<evidence type="ECO:0000256" key="3">
    <source>
        <dbReference type="ARBA" id="ARBA00022679"/>
    </source>
</evidence>
<dbReference type="CDD" id="cd03364">
    <property type="entry name" value="TOPRIM_DnaG_primases"/>
    <property type="match status" value="1"/>
</dbReference>
<dbReference type="GO" id="GO:0006269">
    <property type="term" value="P:DNA replication, synthesis of primer"/>
    <property type="evidence" value="ECO:0007669"/>
    <property type="project" value="UniProtKB-KW"/>
</dbReference>
<organism evidence="8 9">
    <name type="scientific">Streptomyces phage BRock</name>
    <dbReference type="NCBI Taxonomy" id="1913591"/>
    <lineage>
        <taxon>Viruses</taxon>
        <taxon>Duplodnaviria</taxon>
        <taxon>Heunggongvirae</taxon>
        <taxon>Uroviricota</taxon>
        <taxon>Caudoviricetes</taxon>
        <taxon>Borockvirus</taxon>
        <taxon>Borockvirus brock</taxon>
    </lineage>
</organism>
<sequence length="327" mass="36701">MRSTGRTSKSGWGSTGIPIPGDVLGSLDELGIRVVRLGFGEAWALCPGHYERLGRENNKPNKWSINVDTGQHSCFSCGFSGSFVSLVQEVLGYERSDAEEWVRDRGGVERVRRYLQSASHGEQPVPRREWNESRLALYGDAPHHARERRRISAGSLSHYGVLWDEENEQWILPIRDPETFELWGYQEKSEEGHFANRPARVHKSETLFGIDCFIGRTAILLESPLDCLRLYSAGIYGGVSSFGAKVSEAQMDLLFDVAEVIIIAMDNDEPGRLAAREIKEKYLRSGKTIKFINYDGIEGKDIGEPNVTDVQIRQSILTATPMVLTRL</sequence>
<evidence type="ECO:0000256" key="2">
    <source>
        <dbReference type="ARBA" id="ARBA00022515"/>
    </source>
</evidence>
<dbReference type="InterPro" id="IPR006171">
    <property type="entry name" value="TOPRIM_dom"/>
</dbReference>
<dbReference type="GO" id="GO:0003677">
    <property type="term" value="F:DNA binding"/>
    <property type="evidence" value="ECO:0007669"/>
    <property type="project" value="InterPro"/>
</dbReference>
<dbReference type="GO" id="GO:0000428">
    <property type="term" value="C:DNA-directed RNA polymerase complex"/>
    <property type="evidence" value="ECO:0007669"/>
    <property type="project" value="UniProtKB-KW"/>
</dbReference>
<dbReference type="Proteomes" id="UP000224898">
    <property type="component" value="Segment"/>
</dbReference>
<evidence type="ECO:0000256" key="5">
    <source>
        <dbReference type="ARBA" id="ARBA00022705"/>
    </source>
</evidence>
<dbReference type="PROSITE" id="PS50880">
    <property type="entry name" value="TOPRIM"/>
    <property type="match status" value="1"/>
</dbReference>
<keyword evidence="9" id="KW-1185">Reference proteome</keyword>
<dbReference type="InterPro" id="IPR034151">
    <property type="entry name" value="TOPRIM_DnaG_bac"/>
</dbReference>
<dbReference type="PANTHER" id="PTHR30313">
    <property type="entry name" value="DNA PRIMASE"/>
    <property type="match status" value="1"/>
</dbReference>
<dbReference type="KEGG" id="vg:55601516"/>
<evidence type="ECO:0000313" key="9">
    <source>
        <dbReference type="Proteomes" id="UP000224898"/>
    </source>
</evidence>
<keyword evidence="3" id="KW-0808">Transferase</keyword>
<evidence type="ECO:0000256" key="4">
    <source>
        <dbReference type="ARBA" id="ARBA00022695"/>
    </source>
</evidence>
<dbReference type="EMBL" id="KX925554">
    <property type="protein sequence ID" value="APC46364.1"/>
    <property type="molecule type" value="Genomic_DNA"/>
</dbReference>
<keyword evidence="2" id="KW-0639">Primosome</keyword>
<protein>
    <submittedName>
        <fullName evidence="8">DNA primase</fullName>
    </submittedName>
</protein>
<dbReference type="Gene3D" id="3.40.1360.10">
    <property type="match status" value="1"/>
</dbReference>
<evidence type="ECO:0000256" key="1">
    <source>
        <dbReference type="ARBA" id="ARBA00022478"/>
    </source>
</evidence>
<dbReference type="InterPro" id="IPR050219">
    <property type="entry name" value="DnaG_primase"/>
</dbReference>
<dbReference type="Gene3D" id="3.90.580.10">
    <property type="entry name" value="Zinc finger, CHC2-type domain"/>
    <property type="match status" value="1"/>
</dbReference>
<keyword evidence="4" id="KW-0548">Nucleotidyltransferase</keyword>
<reference evidence="8 9" key="1">
    <citation type="submission" date="2016-09" db="EMBL/GenBank/DDBJ databases">
        <title>Complete Genome Sequence of Streptomyces 5a phage BRock.</title>
        <authorList>
            <person name="Crossman A."/>
            <person name="Baron S."/>
            <person name="Jamdagni P."/>
            <person name="Khatri P."/>
            <person name="Sharma D."/>
            <person name="Pandey M."/>
            <person name="Goyal S."/>
            <person name="Kumar S."/>
            <person name="Phogat A."/>
            <person name="Chawla G."/>
            <person name="Pasricha M."/>
            <person name="Gupta K."/>
            <person name="Bazzad D."/>
            <person name="Aggarwal V."/>
            <person name="Poughat A."/>
            <person name="Singh K."/>
            <person name="Rana P."/>
            <person name="Gautam R."/>
            <person name="Sharma V."/>
            <person name="Tyagi D."/>
            <person name="Shahi A."/>
            <person name="Jangra N."/>
            <person name="Malik M."/>
            <person name="Sidhu P.K."/>
            <person name="Malik S."/>
            <person name="Ghalyan Y."/>
            <person name="Sharma S.S."/>
            <person name="Malik A."/>
            <person name="Chuttani R."/>
            <person name="Bamal N."/>
            <person name="Bhadula D."/>
            <person name="Batra A."/>
            <person name="Temple L."/>
            <person name="Nehra K."/>
        </authorList>
    </citation>
    <scope>NUCLEOTIDE SEQUENCE [LARGE SCALE GENOMIC DNA]</scope>
</reference>
<dbReference type="PANTHER" id="PTHR30313:SF2">
    <property type="entry name" value="DNA PRIMASE"/>
    <property type="match status" value="1"/>
</dbReference>
<proteinExistence type="predicted"/>
<dbReference type="RefSeq" id="YP_009831827.1">
    <property type="nucleotide sequence ID" value="NC_048650.1"/>
</dbReference>
<dbReference type="GO" id="GO:0008270">
    <property type="term" value="F:zinc ion binding"/>
    <property type="evidence" value="ECO:0007669"/>
    <property type="project" value="InterPro"/>
</dbReference>
<name>A0A1J0GW10_9CAUD</name>
<accession>A0A1J0GW10</accession>
<evidence type="ECO:0000259" key="7">
    <source>
        <dbReference type="PROSITE" id="PS50880"/>
    </source>
</evidence>
<keyword evidence="5" id="KW-0235">DNA replication</keyword>
<dbReference type="Pfam" id="PF13155">
    <property type="entry name" value="Toprim_2"/>
    <property type="match status" value="1"/>
</dbReference>
<dbReference type="GO" id="GO:0016779">
    <property type="term" value="F:nucleotidyltransferase activity"/>
    <property type="evidence" value="ECO:0007669"/>
    <property type="project" value="UniProtKB-KW"/>
</dbReference>
<dbReference type="InterPro" id="IPR036977">
    <property type="entry name" value="DNA_primase_Znf_CHC2"/>
</dbReference>
<feature type="domain" description="Toprim" evidence="7">
    <location>
        <begin position="216"/>
        <end position="297"/>
    </location>
</feature>
<keyword evidence="6" id="KW-0804">Transcription</keyword>
<evidence type="ECO:0000256" key="6">
    <source>
        <dbReference type="ARBA" id="ARBA00023163"/>
    </source>
</evidence>
<dbReference type="SMART" id="SM00493">
    <property type="entry name" value="TOPRIM"/>
    <property type="match status" value="1"/>
</dbReference>
<keyword evidence="1" id="KW-0240">DNA-directed RNA polymerase</keyword>